<dbReference type="GO" id="GO:0035361">
    <property type="term" value="C:Cul8-RING ubiquitin ligase complex"/>
    <property type="evidence" value="ECO:0007669"/>
    <property type="project" value="TreeGrafter"/>
</dbReference>
<dbReference type="InterPro" id="IPR031906">
    <property type="entry name" value="RTT107_BRCT_6"/>
</dbReference>
<dbReference type="EMBL" id="KV453925">
    <property type="protein sequence ID" value="ODV76415.1"/>
    <property type="molecule type" value="Genomic_DNA"/>
</dbReference>
<dbReference type="GeneID" id="30988554"/>
<dbReference type="InterPro" id="IPR036420">
    <property type="entry name" value="BRCT_dom_sf"/>
</dbReference>
<feature type="domain" description="BRCT" evidence="2">
    <location>
        <begin position="104"/>
        <end position="195"/>
    </location>
</feature>
<proteinExistence type="predicted"/>
<dbReference type="PROSITE" id="PS50172">
    <property type="entry name" value="BRCT"/>
    <property type="match status" value="2"/>
</dbReference>
<dbReference type="OrthoDB" id="342264at2759"/>
<dbReference type="SMART" id="SM00292">
    <property type="entry name" value="BRCT"/>
    <property type="match status" value="3"/>
</dbReference>
<dbReference type="PANTHER" id="PTHR47667:SF1">
    <property type="entry name" value="REGULATOR OF TY1 TRANSPOSITION PROTEIN 107"/>
    <property type="match status" value="1"/>
</dbReference>
<dbReference type="Pfam" id="PF16770">
    <property type="entry name" value="RTT107_BRCT_5"/>
    <property type="match status" value="1"/>
</dbReference>
<dbReference type="Pfam" id="PF16771">
    <property type="entry name" value="RTT107_BRCT_6"/>
    <property type="match status" value="1"/>
</dbReference>
<reference evidence="3 4" key="1">
    <citation type="journal article" date="2016" name="Proc. Natl. Acad. Sci. U.S.A.">
        <title>Comparative genomics of biotechnologically important yeasts.</title>
        <authorList>
            <person name="Riley R."/>
            <person name="Haridas S."/>
            <person name="Wolfe K.H."/>
            <person name="Lopes M.R."/>
            <person name="Hittinger C.T."/>
            <person name="Goeker M."/>
            <person name="Salamov A.A."/>
            <person name="Wisecaver J.H."/>
            <person name="Long T.M."/>
            <person name="Calvey C.H."/>
            <person name="Aerts A.L."/>
            <person name="Barry K.W."/>
            <person name="Choi C."/>
            <person name="Clum A."/>
            <person name="Coughlan A.Y."/>
            <person name="Deshpande S."/>
            <person name="Douglass A.P."/>
            <person name="Hanson S.J."/>
            <person name="Klenk H.-P."/>
            <person name="LaButti K.M."/>
            <person name="Lapidus A."/>
            <person name="Lindquist E.A."/>
            <person name="Lipzen A.M."/>
            <person name="Meier-Kolthoff J.P."/>
            <person name="Ohm R.A."/>
            <person name="Otillar R.P."/>
            <person name="Pangilinan J.L."/>
            <person name="Peng Y."/>
            <person name="Rokas A."/>
            <person name="Rosa C.A."/>
            <person name="Scheuner C."/>
            <person name="Sibirny A.A."/>
            <person name="Slot J.C."/>
            <person name="Stielow J.B."/>
            <person name="Sun H."/>
            <person name="Kurtzman C.P."/>
            <person name="Blackwell M."/>
            <person name="Grigoriev I.V."/>
            <person name="Jeffries T.W."/>
        </authorList>
    </citation>
    <scope>NUCLEOTIDE SEQUENCE [LARGE SCALE GENOMIC DNA]</scope>
    <source>
        <strain evidence="4">ATCC 18201 / CBS 1600 / BCRC 20928 / JCM 3617 / NBRC 0987 / NRRL Y-1542</strain>
    </source>
</reference>
<dbReference type="PANTHER" id="PTHR47667">
    <property type="entry name" value="REGULATOR OF TY1 TRANSPOSITION PROTEIN 107"/>
    <property type="match status" value="1"/>
</dbReference>
<evidence type="ECO:0000313" key="4">
    <source>
        <dbReference type="Proteomes" id="UP000094389"/>
    </source>
</evidence>
<gene>
    <name evidence="3" type="ORF">CYBJADRAFT_165697</name>
</gene>
<dbReference type="Proteomes" id="UP000094389">
    <property type="component" value="Unassembled WGS sequence"/>
</dbReference>
<dbReference type="AlphaFoldDB" id="A0A1E4SAC1"/>
<organism evidence="3 4">
    <name type="scientific">Cyberlindnera jadinii (strain ATCC 18201 / CBS 1600 / BCRC 20928 / JCM 3617 / NBRC 0987 / NRRL Y-1542)</name>
    <name type="common">Torula yeast</name>
    <name type="synonym">Candida utilis</name>
    <dbReference type="NCBI Taxonomy" id="983966"/>
    <lineage>
        <taxon>Eukaryota</taxon>
        <taxon>Fungi</taxon>
        <taxon>Dikarya</taxon>
        <taxon>Ascomycota</taxon>
        <taxon>Saccharomycotina</taxon>
        <taxon>Saccharomycetes</taxon>
        <taxon>Phaffomycetales</taxon>
        <taxon>Phaffomycetaceae</taxon>
        <taxon>Cyberlindnera</taxon>
    </lineage>
</organism>
<dbReference type="InterPro" id="IPR053036">
    <property type="entry name" value="CellCycle_DNARepair_Reg"/>
</dbReference>
<dbReference type="Pfam" id="PF00533">
    <property type="entry name" value="BRCT"/>
    <property type="match status" value="1"/>
</dbReference>
<evidence type="ECO:0000313" key="3">
    <source>
        <dbReference type="EMBL" id="ODV76415.1"/>
    </source>
</evidence>
<dbReference type="GO" id="GO:1990683">
    <property type="term" value="P:DNA double-strand break attachment to nuclear envelope"/>
    <property type="evidence" value="ECO:0007669"/>
    <property type="project" value="TreeGrafter"/>
</dbReference>
<accession>A0A1E4SAC1</accession>
<dbReference type="Gene3D" id="3.40.50.10190">
    <property type="entry name" value="BRCT domain"/>
    <property type="match status" value="4"/>
</dbReference>
<evidence type="ECO:0000259" key="2">
    <source>
        <dbReference type="PROSITE" id="PS50172"/>
    </source>
</evidence>
<sequence length="851" mass="95887">MSRSLFENFHPLVLESADLPSPEVSKLEAVFGRYSVPYKVQKISDPIDKEEFIELGYSHIISNSVKFDLYPFTQEKLIPVATSELIHVTLEKGKQQPIRPYSPDPKHVLKDVHICCGNLPVSDKEAIFGAVRALGGTFSELLNKYATHVISVNPDEDIVIAVESLKQFKIKAVVPLWIDHCLKLRKKLDETPYLLHPDQAGDPTDMIMESDAVREVILSKDTPKATFLDGMKFYFGDDLELTNRSRALVSSMITNSGGFVVHSLGEAQYYLGQYREGEEYLTASREKLYVGNLNWIYWMVEHQKWISPYLKLLHYPYVRGGLPAMQDFTIAASNYSGDSRYYIKKLIEALGAKFTSNMTSKNTHLITSKGIGKKFQAAHNWNMTIVNHLWLEESYANWRLEPATHPRYSVNIGGKVKLEDLVGETPLDVEVLKHFYEDGYTPNTTNIVEDSEDEILLSMDKKLPKPVLQVQETMSVPDKKETHTNLHEPQTPIREDSADSTLKPISANVENAILTSKSGTPRRVKDPIGLRGLVDALSPVIRSSTRKAKDKAAAKLHADIEDMNLFQKQLHNTTILLPEEIEERKRKRDEAVSAKKERSVEVETPVKKSRKGESIEQKPHYDIVAIATGWEVSFNRVEMQALHSLGISIHKDFKNDINAIIAPKLMRTEKFLIGLSYPLQMIISPDFLKEVLKQHQAGVEDSKLPDPLEFSIDLMNKESVSDLTGLTLNALTSRCREISKAGGLFHDISFNLSSKLPGGVSTVQKILKAHGCKEVKAIKTVKEMKTAKVLKTSANGITMFISNEESMNKRFKDLCQENGLKGKIAEWDWVIQSIFSMSVDSCDHLTYNNGA</sequence>
<dbReference type="RefSeq" id="XP_020073454.1">
    <property type="nucleotide sequence ID" value="XM_020214158.1"/>
</dbReference>
<feature type="region of interest" description="Disordered" evidence="1">
    <location>
        <begin position="475"/>
        <end position="502"/>
    </location>
</feature>
<dbReference type="OMA" id="SWLYHLI"/>
<dbReference type="GO" id="GO:0005634">
    <property type="term" value="C:nucleus"/>
    <property type="evidence" value="ECO:0007669"/>
    <property type="project" value="TreeGrafter"/>
</dbReference>
<dbReference type="GO" id="GO:0006302">
    <property type="term" value="P:double-strand break repair"/>
    <property type="evidence" value="ECO:0007669"/>
    <property type="project" value="TreeGrafter"/>
</dbReference>
<dbReference type="CDD" id="cd18437">
    <property type="entry name" value="BRCT_BRC1_like_rpt3"/>
    <property type="match status" value="1"/>
</dbReference>
<feature type="region of interest" description="Disordered" evidence="1">
    <location>
        <begin position="586"/>
        <end position="613"/>
    </location>
</feature>
<dbReference type="InterPro" id="IPR001357">
    <property type="entry name" value="BRCT_dom"/>
</dbReference>
<protein>
    <recommendedName>
        <fullName evidence="2">BRCT domain-containing protein</fullName>
    </recommendedName>
</protein>
<feature type="domain" description="BRCT" evidence="2">
    <location>
        <begin position="328"/>
        <end position="400"/>
    </location>
</feature>
<dbReference type="STRING" id="983966.A0A1E4SAC1"/>
<keyword evidence="4" id="KW-1185">Reference proteome</keyword>
<name>A0A1E4SAC1_CYBJN</name>
<dbReference type="Pfam" id="PF12738">
    <property type="entry name" value="PTCB-BRCT"/>
    <property type="match status" value="1"/>
</dbReference>
<feature type="compositionally biased region" description="Basic and acidic residues" evidence="1">
    <location>
        <begin position="477"/>
        <end position="486"/>
    </location>
</feature>
<dbReference type="SUPFAM" id="SSF52113">
    <property type="entry name" value="BRCT domain"/>
    <property type="match status" value="3"/>
</dbReference>
<evidence type="ECO:0000256" key="1">
    <source>
        <dbReference type="SAM" id="MobiDB-lite"/>
    </source>
</evidence>